<sequence length="335" mass="37737">MILVTGATGLVGSHLLVQLLQENEEVKALFRSEKQIEKVKNVFAFHNQTSLFDKINWVKGDINDIPSLEIAFEKVTHVYHCAALISFDPSDEDELRKINIEGTANVVNCCIDFDVKKLCHVSSIAALGNPKEHETSITEETEWNPEELHSDYAITKYGAEMEVLRGHQEGLEVVIVNPGVIFGYGFPKKGSDVIIQSVKKGLSFYTKGTIGIVSVADVTNCMIQLMKSSINGERYTLVGENISTKALLDFIAEELKLKKPSIEATKLMTSIAWRIDWLISKTLNRKRKLARSTATSSHSVTTFDTSKIEKELNFTFQKKETYLKTILQNYYTRQH</sequence>
<evidence type="ECO:0000259" key="1">
    <source>
        <dbReference type="Pfam" id="PF01370"/>
    </source>
</evidence>
<dbReference type="RefSeq" id="WP_341681391.1">
    <property type="nucleotide sequence ID" value="NZ_JBBYHT010000001.1"/>
</dbReference>
<proteinExistence type="predicted"/>
<protein>
    <submittedName>
        <fullName evidence="2">NAD-dependent epimerase/dehydratase family protein</fullName>
    </submittedName>
</protein>
<dbReference type="EMBL" id="JBBYHT010000001">
    <property type="protein sequence ID" value="MEL1246740.1"/>
    <property type="molecule type" value="Genomic_DNA"/>
</dbReference>
<dbReference type="PANTHER" id="PTHR48079:SF6">
    <property type="entry name" value="NAD(P)-BINDING DOMAIN-CONTAINING PROTEIN-RELATED"/>
    <property type="match status" value="1"/>
</dbReference>
<reference evidence="2 3" key="1">
    <citation type="submission" date="2024-04" db="EMBL/GenBank/DDBJ databases">
        <title>Flavobacterium sp. DGU41 16S ribosomal RNA gene Genome sequencing and assembly.</title>
        <authorList>
            <person name="Park S."/>
        </authorList>
    </citation>
    <scope>NUCLEOTIDE SEQUENCE [LARGE SCALE GENOMIC DNA]</scope>
    <source>
        <strain evidence="2 3">DGU41</strain>
    </source>
</reference>
<dbReference type="InterPro" id="IPR001509">
    <property type="entry name" value="Epimerase_deHydtase"/>
</dbReference>
<feature type="domain" description="NAD-dependent epimerase/dehydratase" evidence="1">
    <location>
        <begin position="2"/>
        <end position="226"/>
    </location>
</feature>
<dbReference type="InterPro" id="IPR051783">
    <property type="entry name" value="NAD(P)-dependent_oxidoreduct"/>
</dbReference>
<dbReference type="InterPro" id="IPR036291">
    <property type="entry name" value="NAD(P)-bd_dom_sf"/>
</dbReference>
<dbReference type="Pfam" id="PF01370">
    <property type="entry name" value="Epimerase"/>
    <property type="match status" value="1"/>
</dbReference>
<dbReference type="Gene3D" id="3.40.50.720">
    <property type="entry name" value="NAD(P)-binding Rossmann-like Domain"/>
    <property type="match status" value="1"/>
</dbReference>
<comment type="caution">
    <text evidence="2">The sequence shown here is derived from an EMBL/GenBank/DDBJ whole genome shotgun (WGS) entry which is preliminary data.</text>
</comment>
<evidence type="ECO:0000313" key="3">
    <source>
        <dbReference type="Proteomes" id="UP001393056"/>
    </source>
</evidence>
<dbReference type="Proteomes" id="UP001393056">
    <property type="component" value="Unassembled WGS sequence"/>
</dbReference>
<dbReference type="PANTHER" id="PTHR48079">
    <property type="entry name" value="PROTEIN YEEZ"/>
    <property type="match status" value="1"/>
</dbReference>
<organism evidence="2 3">
    <name type="scientific">Flavobacterium helocola</name>
    <dbReference type="NCBI Taxonomy" id="3139139"/>
    <lineage>
        <taxon>Bacteria</taxon>
        <taxon>Pseudomonadati</taxon>
        <taxon>Bacteroidota</taxon>
        <taxon>Flavobacteriia</taxon>
        <taxon>Flavobacteriales</taxon>
        <taxon>Flavobacteriaceae</taxon>
        <taxon>Flavobacterium</taxon>
    </lineage>
</organism>
<dbReference type="SUPFAM" id="SSF51735">
    <property type="entry name" value="NAD(P)-binding Rossmann-fold domains"/>
    <property type="match status" value="1"/>
</dbReference>
<accession>A0ABU9I2V3</accession>
<keyword evidence="3" id="KW-1185">Reference proteome</keyword>
<name>A0ABU9I2V3_9FLAO</name>
<gene>
    <name evidence="2" type="ORF">AAEO58_01665</name>
</gene>
<evidence type="ECO:0000313" key="2">
    <source>
        <dbReference type="EMBL" id="MEL1246740.1"/>
    </source>
</evidence>